<proteinExistence type="predicted"/>
<organism evidence="1 2">
    <name type="scientific">Plasmopara halstedii</name>
    <name type="common">Downy mildew of sunflower</name>
    <dbReference type="NCBI Taxonomy" id="4781"/>
    <lineage>
        <taxon>Eukaryota</taxon>
        <taxon>Sar</taxon>
        <taxon>Stramenopiles</taxon>
        <taxon>Oomycota</taxon>
        <taxon>Peronosporomycetes</taxon>
        <taxon>Peronosporales</taxon>
        <taxon>Peronosporaceae</taxon>
        <taxon>Plasmopara</taxon>
    </lineage>
</organism>
<accession>A0A0N7L5W0</accession>
<evidence type="ECO:0000313" key="1">
    <source>
        <dbReference type="EMBL" id="CEG42571.1"/>
    </source>
</evidence>
<dbReference type="EMBL" id="CCYD01000645">
    <property type="protein sequence ID" value="CEG42571.1"/>
    <property type="molecule type" value="Genomic_DNA"/>
</dbReference>
<dbReference type="Proteomes" id="UP000054928">
    <property type="component" value="Unassembled WGS sequence"/>
</dbReference>
<dbReference type="GeneID" id="36407888"/>
<protein>
    <submittedName>
        <fullName evidence="1">Uncharacterized protein</fullName>
    </submittedName>
</protein>
<sequence length="51" mass="5915">MQLCKTLINAKSFSKRWKWATCLMFSMLPRVLDVHAVSQDIHACHASIFYS</sequence>
<evidence type="ECO:0000313" key="2">
    <source>
        <dbReference type="Proteomes" id="UP000054928"/>
    </source>
</evidence>
<dbReference type="AlphaFoldDB" id="A0A0N7L5W0"/>
<keyword evidence="2" id="KW-1185">Reference proteome</keyword>
<dbReference type="RefSeq" id="XP_024578940.1">
    <property type="nucleotide sequence ID" value="XM_024728465.1"/>
</dbReference>
<reference evidence="2" key="1">
    <citation type="submission" date="2014-09" db="EMBL/GenBank/DDBJ databases">
        <authorList>
            <person name="Sharma Rahul"/>
            <person name="Thines Marco"/>
        </authorList>
    </citation>
    <scope>NUCLEOTIDE SEQUENCE [LARGE SCALE GENOMIC DNA]</scope>
</reference>
<name>A0A0N7L5W0_PLAHL</name>